<proteinExistence type="predicted"/>
<evidence type="ECO:0000256" key="4">
    <source>
        <dbReference type="SAM" id="MobiDB-lite"/>
    </source>
</evidence>
<sequence length="185" mass="20586">MTRSTKQHQAATPSSAEFGSPDKVDMILSQWHQERPDIDPSPMAITGRLARVVGHINPRLQQVFNQFNLNPGEFDVLATLRRSGKPHTLTPNQLLQSLMLTSGAMTNRIDRLELKGLVARSPDPNDRRGVYVSLTDAGLQLIDDAVVAHTDNLHKMLSPLSQAQQDQLSGLLKTLLHHFEPENMD</sequence>
<dbReference type="PROSITE" id="PS50995">
    <property type="entry name" value="HTH_MARR_2"/>
    <property type="match status" value="1"/>
</dbReference>
<evidence type="ECO:0000256" key="1">
    <source>
        <dbReference type="ARBA" id="ARBA00023015"/>
    </source>
</evidence>
<dbReference type="PROSITE" id="PS01117">
    <property type="entry name" value="HTH_MARR_1"/>
    <property type="match status" value="1"/>
</dbReference>
<dbReference type="Pfam" id="PF01047">
    <property type="entry name" value="MarR"/>
    <property type="match status" value="1"/>
</dbReference>
<feature type="region of interest" description="Disordered" evidence="4">
    <location>
        <begin position="1"/>
        <end position="22"/>
    </location>
</feature>
<name>A0ABX6K4T7_SALCS</name>
<dbReference type="Gene3D" id="1.10.10.10">
    <property type="entry name" value="Winged helix-like DNA-binding domain superfamily/Winged helix DNA-binding domain"/>
    <property type="match status" value="1"/>
</dbReference>
<dbReference type="Proteomes" id="UP000501408">
    <property type="component" value="Chromosome 1"/>
</dbReference>
<dbReference type="EMBL" id="CP050266">
    <property type="protein sequence ID" value="QIR06547.1"/>
    <property type="molecule type" value="Genomic_DNA"/>
</dbReference>
<keyword evidence="2" id="KW-0238">DNA-binding</keyword>
<dbReference type="InterPro" id="IPR000835">
    <property type="entry name" value="HTH_MarR-typ"/>
</dbReference>
<dbReference type="SMART" id="SM00347">
    <property type="entry name" value="HTH_MARR"/>
    <property type="match status" value="1"/>
</dbReference>
<protein>
    <submittedName>
        <fullName evidence="6">MarR family transcriptional regulator</fullName>
    </submittedName>
</protein>
<dbReference type="InterPro" id="IPR023187">
    <property type="entry name" value="Tscrpt_reg_MarR-type_CS"/>
</dbReference>
<dbReference type="RefSeq" id="WP_167314656.1">
    <property type="nucleotide sequence ID" value="NZ_CP050266.1"/>
</dbReference>
<organism evidence="6 7">
    <name type="scientific">Salinivibrio costicola</name>
    <name type="common">Vibrio costicola</name>
    <dbReference type="NCBI Taxonomy" id="51367"/>
    <lineage>
        <taxon>Bacteria</taxon>
        <taxon>Pseudomonadati</taxon>
        <taxon>Pseudomonadota</taxon>
        <taxon>Gammaproteobacteria</taxon>
        <taxon>Vibrionales</taxon>
        <taxon>Vibrionaceae</taxon>
        <taxon>Salinivibrio</taxon>
    </lineage>
</organism>
<dbReference type="PANTHER" id="PTHR42756:SF1">
    <property type="entry name" value="TRANSCRIPTIONAL REPRESSOR OF EMRAB OPERON"/>
    <property type="match status" value="1"/>
</dbReference>
<dbReference type="InterPro" id="IPR036388">
    <property type="entry name" value="WH-like_DNA-bd_sf"/>
</dbReference>
<keyword evidence="1" id="KW-0805">Transcription regulation</keyword>
<dbReference type="InterPro" id="IPR036390">
    <property type="entry name" value="WH_DNA-bd_sf"/>
</dbReference>
<gene>
    <name evidence="6" type="ORF">HBA18_09330</name>
</gene>
<accession>A0ABX6K4T7</accession>
<evidence type="ECO:0000256" key="3">
    <source>
        <dbReference type="ARBA" id="ARBA00023163"/>
    </source>
</evidence>
<keyword evidence="3" id="KW-0804">Transcription</keyword>
<feature type="compositionally biased region" description="Polar residues" evidence="4">
    <location>
        <begin position="1"/>
        <end position="17"/>
    </location>
</feature>
<dbReference type="SUPFAM" id="SSF46785">
    <property type="entry name" value="Winged helix' DNA-binding domain"/>
    <property type="match status" value="1"/>
</dbReference>
<evidence type="ECO:0000313" key="7">
    <source>
        <dbReference type="Proteomes" id="UP000501408"/>
    </source>
</evidence>
<evidence type="ECO:0000259" key="5">
    <source>
        <dbReference type="PROSITE" id="PS50995"/>
    </source>
</evidence>
<dbReference type="PANTHER" id="PTHR42756">
    <property type="entry name" value="TRANSCRIPTIONAL REGULATOR, MARR"/>
    <property type="match status" value="1"/>
</dbReference>
<feature type="domain" description="HTH marR-type" evidence="5">
    <location>
        <begin position="42"/>
        <end position="177"/>
    </location>
</feature>
<evidence type="ECO:0000256" key="2">
    <source>
        <dbReference type="ARBA" id="ARBA00023125"/>
    </source>
</evidence>
<dbReference type="PRINTS" id="PR00598">
    <property type="entry name" value="HTHMARR"/>
</dbReference>
<evidence type="ECO:0000313" key="6">
    <source>
        <dbReference type="EMBL" id="QIR06547.1"/>
    </source>
</evidence>
<keyword evidence="7" id="KW-1185">Reference proteome</keyword>
<reference evidence="6 7" key="1">
    <citation type="submission" date="2020-03" db="EMBL/GenBank/DDBJ databases">
        <title>Genome mining reveals the biosynthetic pathways of PHA and ectoines of the halophilic strain Salinivibrio costicola M318 isolated from fermented shrimp paste.</title>
        <authorList>
            <person name="Doan T.V."/>
            <person name="Tran L.T."/>
            <person name="Trieu T.A."/>
            <person name="Nguyen Q.V."/>
            <person name="Quach T.N."/>
            <person name="Phi T.Q."/>
            <person name="Kumar S."/>
        </authorList>
    </citation>
    <scope>NUCLEOTIDE SEQUENCE [LARGE SCALE GENOMIC DNA]</scope>
    <source>
        <strain evidence="6 7">M318</strain>
    </source>
</reference>